<evidence type="ECO:0000313" key="4">
    <source>
        <dbReference type="Proteomes" id="UP000011715"/>
    </source>
</evidence>
<name>A0A0C4E220_MAGP6</name>
<reference evidence="4" key="1">
    <citation type="submission" date="2010-05" db="EMBL/GenBank/DDBJ databases">
        <title>The genome sequence of Magnaporthe poae strain ATCC 64411.</title>
        <authorList>
            <person name="Ma L.-J."/>
            <person name="Dead R."/>
            <person name="Young S."/>
            <person name="Zeng Q."/>
            <person name="Koehrsen M."/>
            <person name="Alvarado L."/>
            <person name="Berlin A."/>
            <person name="Chapman S.B."/>
            <person name="Chen Z."/>
            <person name="Freedman E."/>
            <person name="Gellesch M."/>
            <person name="Goldberg J."/>
            <person name="Griggs A."/>
            <person name="Gujja S."/>
            <person name="Heilman E.R."/>
            <person name="Heiman D."/>
            <person name="Hepburn T."/>
            <person name="Howarth C."/>
            <person name="Jen D."/>
            <person name="Larson L."/>
            <person name="Mehta T."/>
            <person name="Neiman D."/>
            <person name="Pearson M."/>
            <person name="Roberts A."/>
            <person name="Saif S."/>
            <person name="Shea T."/>
            <person name="Shenoy N."/>
            <person name="Sisk P."/>
            <person name="Stolte C."/>
            <person name="Sykes S."/>
            <person name="Walk T."/>
            <person name="White J."/>
            <person name="Yandava C."/>
            <person name="Haas B."/>
            <person name="Nusbaum C."/>
            <person name="Birren B."/>
        </authorList>
    </citation>
    <scope>NUCLEOTIDE SEQUENCE [LARGE SCALE GENOMIC DNA]</scope>
    <source>
        <strain evidence="4">ATCC 64411 / 73-15</strain>
    </source>
</reference>
<dbReference type="AlphaFoldDB" id="A0A0C4E220"/>
<reference evidence="3" key="5">
    <citation type="submission" date="2015-06" db="UniProtKB">
        <authorList>
            <consortium name="EnsemblFungi"/>
        </authorList>
    </citation>
    <scope>IDENTIFICATION</scope>
    <source>
        <strain evidence="3">ATCC 64411</strain>
    </source>
</reference>
<proteinExistence type="predicted"/>
<evidence type="ECO:0000313" key="2">
    <source>
        <dbReference type="EMBL" id="KLU87447.1"/>
    </source>
</evidence>
<dbReference type="Proteomes" id="UP000011715">
    <property type="component" value="Unassembled WGS sequence"/>
</dbReference>
<reference evidence="2" key="2">
    <citation type="submission" date="2010-05" db="EMBL/GenBank/DDBJ databases">
        <title>The Genome Sequence of Magnaporthe poae strain ATCC 64411.</title>
        <authorList>
            <consortium name="The Broad Institute Genome Sequencing Platform"/>
            <consortium name="Broad Institute Genome Sequencing Center for Infectious Disease"/>
            <person name="Ma L.-J."/>
            <person name="Dead R."/>
            <person name="Young S."/>
            <person name="Zeng Q."/>
            <person name="Koehrsen M."/>
            <person name="Alvarado L."/>
            <person name="Berlin A."/>
            <person name="Chapman S.B."/>
            <person name="Chen Z."/>
            <person name="Freedman E."/>
            <person name="Gellesch M."/>
            <person name="Goldberg J."/>
            <person name="Griggs A."/>
            <person name="Gujja S."/>
            <person name="Heilman E.R."/>
            <person name="Heiman D."/>
            <person name="Hepburn T."/>
            <person name="Howarth C."/>
            <person name="Jen D."/>
            <person name="Larson L."/>
            <person name="Mehta T."/>
            <person name="Neiman D."/>
            <person name="Pearson M."/>
            <person name="Roberts A."/>
            <person name="Saif S."/>
            <person name="Shea T."/>
            <person name="Shenoy N."/>
            <person name="Sisk P."/>
            <person name="Stolte C."/>
            <person name="Sykes S."/>
            <person name="Walk T."/>
            <person name="White J."/>
            <person name="Yandava C."/>
            <person name="Haas B."/>
            <person name="Nusbaum C."/>
            <person name="Birren B."/>
        </authorList>
    </citation>
    <scope>NUCLEOTIDE SEQUENCE</scope>
    <source>
        <strain evidence="2">ATCC 64411</strain>
    </source>
</reference>
<gene>
    <name evidence="2" type="ORF">MAPG_06447</name>
</gene>
<organism evidence="3 4">
    <name type="scientific">Magnaporthiopsis poae (strain ATCC 64411 / 73-15)</name>
    <name type="common">Kentucky bluegrass fungus</name>
    <name type="synonym">Magnaporthe poae</name>
    <dbReference type="NCBI Taxonomy" id="644358"/>
    <lineage>
        <taxon>Eukaryota</taxon>
        <taxon>Fungi</taxon>
        <taxon>Dikarya</taxon>
        <taxon>Ascomycota</taxon>
        <taxon>Pezizomycotina</taxon>
        <taxon>Sordariomycetes</taxon>
        <taxon>Sordariomycetidae</taxon>
        <taxon>Magnaporthales</taxon>
        <taxon>Magnaporthaceae</taxon>
        <taxon>Magnaporthiopsis</taxon>
    </lineage>
</organism>
<sequence>MGGGLNEGTVKGNQEAENMGFGSRVDPEAHQQVAPTVGSIGYWIPYSAACRHAETASPVLCRPHQNPRVSLRDCVTQTRRRVIPTAAMLVDGLTWWTFAGRRAAFQPHGLGGLSHLDA</sequence>
<dbReference type="EMBL" id="GL876970">
    <property type="protein sequence ID" value="KLU87447.1"/>
    <property type="molecule type" value="Genomic_DNA"/>
</dbReference>
<evidence type="ECO:0000256" key="1">
    <source>
        <dbReference type="SAM" id="MobiDB-lite"/>
    </source>
</evidence>
<reference evidence="2" key="3">
    <citation type="submission" date="2011-03" db="EMBL/GenBank/DDBJ databases">
        <title>Annotation of Magnaporthe poae ATCC 64411.</title>
        <authorList>
            <person name="Ma L.-J."/>
            <person name="Dead R."/>
            <person name="Young S.K."/>
            <person name="Zeng Q."/>
            <person name="Gargeya S."/>
            <person name="Fitzgerald M."/>
            <person name="Haas B."/>
            <person name="Abouelleil A."/>
            <person name="Alvarado L."/>
            <person name="Arachchi H.M."/>
            <person name="Berlin A."/>
            <person name="Brown A."/>
            <person name="Chapman S.B."/>
            <person name="Chen Z."/>
            <person name="Dunbar C."/>
            <person name="Freedman E."/>
            <person name="Gearin G."/>
            <person name="Gellesch M."/>
            <person name="Goldberg J."/>
            <person name="Griggs A."/>
            <person name="Gujja S."/>
            <person name="Heiman D."/>
            <person name="Howarth C."/>
            <person name="Larson L."/>
            <person name="Lui A."/>
            <person name="MacDonald P.J.P."/>
            <person name="Mehta T."/>
            <person name="Montmayeur A."/>
            <person name="Murphy C."/>
            <person name="Neiman D."/>
            <person name="Pearson M."/>
            <person name="Priest M."/>
            <person name="Roberts A."/>
            <person name="Saif S."/>
            <person name="Shea T."/>
            <person name="Shenoy N."/>
            <person name="Sisk P."/>
            <person name="Stolte C."/>
            <person name="Sykes S."/>
            <person name="Yandava C."/>
            <person name="Wortman J."/>
            <person name="Nusbaum C."/>
            <person name="Birren B."/>
        </authorList>
    </citation>
    <scope>NUCLEOTIDE SEQUENCE</scope>
    <source>
        <strain evidence="2">ATCC 64411</strain>
    </source>
</reference>
<evidence type="ECO:0000313" key="3">
    <source>
        <dbReference type="EnsemblFungi" id="MAPG_06447T0"/>
    </source>
</evidence>
<dbReference type="EnsemblFungi" id="MAPG_06447T0">
    <property type="protein sequence ID" value="MAPG_06447T0"/>
    <property type="gene ID" value="MAPG_06447"/>
</dbReference>
<dbReference type="VEuPathDB" id="FungiDB:MAPG_06447"/>
<keyword evidence="4" id="KW-1185">Reference proteome</keyword>
<protein>
    <submittedName>
        <fullName evidence="2 3">Uncharacterized protein</fullName>
    </submittedName>
</protein>
<reference evidence="3" key="4">
    <citation type="journal article" date="2015" name="G3 (Bethesda)">
        <title>Genome sequences of three phytopathogenic species of the Magnaporthaceae family of fungi.</title>
        <authorList>
            <person name="Okagaki L.H."/>
            <person name="Nunes C.C."/>
            <person name="Sailsbery J."/>
            <person name="Clay B."/>
            <person name="Brown D."/>
            <person name="John T."/>
            <person name="Oh Y."/>
            <person name="Young N."/>
            <person name="Fitzgerald M."/>
            <person name="Haas B.J."/>
            <person name="Zeng Q."/>
            <person name="Young S."/>
            <person name="Adiconis X."/>
            <person name="Fan L."/>
            <person name="Levin J.Z."/>
            <person name="Mitchell T.K."/>
            <person name="Okubara P.A."/>
            <person name="Farman M.L."/>
            <person name="Kohn L.M."/>
            <person name="Birren B."/>
            <person name="Ma L.-J."/>
            <person name="Dean R.A."/>
        </authorList>
    </citation>
    <scope>NUCLEOTIDE SEQUENCE</scope>
    <source>
        <strain evidence="3">ATCC 64411 / 73-15</strain>
    </source>
</reference>
<feature type="region of interest" description="Disordered" evidence="1">
    <location>
        <begin position="1"/>
        <end position="28"/>
    </location>
</feature>
<dbReference type="EMBL" id="ADBL01001565">
    <property type="status" value="NOT_ANNOTATED_CDS"/>
    <property type="molecule type" value="Genomic_DNA"/>
</dbReference>
<accession>A0A0C4E220</accession>